<dbReference type="EMBL" id="JBBPBM010000078">
    <property type="protein sequence ID" value="KAK8511524.1"/>
    <property type="molecule type" value="Genomic_DNA"/>
</dbReference>
<dbReference type="PANTHER" id="PTHR35834">
    <property type="entry name" value="ARMADILLO-TYPE FOLD PROTEIN-RELATED"/>
    <property type="match status" value="1"/>
</dbReference>
<dbReference type="Proteomes" id="UP001472677">
    <property type="component" value="Unassembled WGS sequence"/>
</dbReference>
<dbReference type="PANTHER" id="PTHR35834:SF2">
    <property type="entry name" value="ATAXIN-10 DOMAIN-CONTAINING PROTEIN"/>
    <property type="match status" value="1"/>
</dbReference>
<accession>A0ABR2BX54</accession>
<comment type="caution">
    <text evidence="1">The sequence shown here is derived from an EMBL/GenBank/DDBJ whole genome shotgun (WGS) entry which is preliminary data.</text>
</comment>
<proteinExistence type="predicted"/>
<evidence type="ECO:0000313" key="2">
    <source>
        <dbReference type="Proteomes" id="UP001472677"/>
    </source>
</evidence>
<name>A0ABR2BX54_9ROSI</name>
<keyword evidence="2" id="KW-1185">Reference proteome</keyword>
<gene>
    <name evidence="1" type="ORF">V6N12_038126</name>
</gene>
<sequence length="96" mass="10925">MTDLKEEGKDKVEWKVRILLLQAHPTRNPAHFDSPAIKALLELETESDFVLSKDPHLSTLSRYVVDLKPLIKTLEKTRGHGLRSFLAHRVSSHSIS</sequence>
<protein>
    <submittedName>
        <fullName evidence="1">Uncharacterized protein</fullName>
    </submittedName>
</protein>
<reference evidence="1 2" key="1">
    <citation type="journal article" date="2024" name="G3 (Bethesda)">
        <title>Genome assembly of Hibiscus sabdariffa L. provides insights into metabolisms of medicinal natural products.</title>
        <authorList>
            <person name="Kim T."/>
        </authorList>
    </citation>
    <scope>NUCLEOTIDE SEQUENCE [LARGE SCALE GENOMIC DNA]</scope>
    <source>
        <strain evidence="1">TK-2024</strain>
        <tissue evidence="1">Old leaves</tissue>
    </source>
</reference>
<organism evidence="1 2">
    <name type="scientific">Hibiscus sabdariffa</name>
    <name type="common">roselle</name>
    <dbReference type="NCBI Taxonomy" id="183260"/>
    <lineage>
        <taxon>Eukaryota</taxon>
        <taxon>Viridiplantae</taxon>
        <taxon>Streptophyta</taxon>
        <taxon>Embryophyta</taxon>
        <taxon>Tracheophyta</taxon>
        <taxon>Spermatophyta</taxon>
        <taxon>Magnoliopsida</taxon>
        <taxon>eudicotyledons</taxon>
        <taxon>Gunneridae</taxon>
        <taxon>Pentapetalae</taxon>
        <taxon>rosids</taxon>
        <taxon>malvids</taxon>
        <taxon>Malvales</taxon>
        <taxon>Malvaceae</taxon>
        <taxon>Malvoideae</taxon>
        <taxon>Hibiscus</taxon>
    </lineage>
</organism>
<evidence type="ECO:0000313" key="1">
    <source>
        <dbReference type="EMBL" id="KAK8511524.1"/>
    </source>
</evidence>